<dbReference type="InterPro" id="IPR019734">
    <property type="entry name" value="TPR_rpt"/>
</dbReference>
<dbReference type="EC" id="2.1.1.197" evidence="5"/>
<keyword evidence="5" id="KW-0489">Methyltransferase</keyword>
<dbReference type="GO" id="GO:0102130">
    <property type="term" value="F:malonyl-CoA methyltransferase activity"/>
    <property type="evidence" value="ECO:0007669"/>
    <property type="project" value="UniProtKB-EC"/>
</dbReference>
<dbReference type="InterPro" id="IPR011990">
    <property type="entry name" value="TPR-like_helical_dom_sf"/>
</dbReference>
<dbReference type="AlphaFoldDB" id="A0A238KND9"/>
<protein>
    <submittedName>
        <fullName evidence="5">Malonyl-[acyl-carrier protein] O-methyltransferase</fullName>
        <ecNumber evidence="5">2.1.1.197</ecNumber>
    </submittedName>
</protein>
<dbReference type="PROSITE" id="PS50005">
    <property type="entry name" value="TPR"/>
    <property type="match status" value="1"/>
</dbReference>
<dbReference type="GO" id="GO:0032259">
    <property type="term" value="P:methylation"/>
    <property type="evidence" value="ECO:0007669"/>
    <property type="project" value="UniProtKB-KW"/>
</dbReference>
<gene>
    <name evidence="5" type="primary">bioC_1</name>
    <name evidence="5" type="ORF">MAA8898_02884</name>
</gene>
<dbReference type="Proteomes" id="UP000207598">
    <property type="component" value="Unassembled WGS sequence"/>
</dbReference>
<keyword evidence="5" id="KW-0808">Transferase</keyword>
<dbReference type="PANTHER" id="PTHR43861">
    <property type="entry name" value="TRANS-ACONITATE 2-METHYLTRANSFERASE-RELATED"/>
    <property type="match status" value="1"/>
</dbReference>
<dbReference type="Pfam" id="PF07719">
    <property type="entry name" value="TPR_2"/>
    <property type="match status" value="1"/>
</dbReference>
<sequence length="315" mass="33663">MQVLHFSSGSPQADRRAQFAETLSQLGDTTGAAEALASALDLVPRWAAGWFRLGEYHEAAGNPEAAARAFGRAVEADPADPLGAGIRRDLLTGTPLSESLPAAFVELLFDQYAPRFDSALMGRLGYQGPQILCDTLDRAGIARVGHALDLGCGTGLTGAVLRPRCDRLTGIDISARMLAEARAKGIYDHLDKADIGTLEIGPRYDLIAANDVFNYLGALERVISWCAGSLAPDGALVFTVEQGDRGVALHETRRFRHARRYVTDLLAEAGFARVEVTPCVLRHDGGAPIRALAVTAQELTPRTTRQSDGESEIAA</sequence>
<evidence type="ECO:0000259" key="4">
    <source>
        <dbReference type="Pfam" id="PF08242"/>
    </source>
</evidence>
<keyword evidence="6" id="KW-1185">Reference proteome</keyword>
<name>A0A238KND9_9RHOB</name>
<dbReference type="PANTHER" id="PTHR43861:SF1">
    <property type="entry name" value="TRANS-ACONITATE 2-METHYLTRANSFERASE"/>
    <property type="match status" value="1"/>
</dbReference>
<dbReference type="SUPFAM" id="SSF48452">
    <property type="entry name" value="TPR-like"/>
    <property type="match status" value="1"/>
</dbReference>
<organism evidence="5 6">
    <name type="scientific">Maliponia aquimaris</name>
    <dbReference type="NCBI Taxonomy" id="1673631"/>
    <lineage>
        <taxon>Bacteria</taxon>
        <taxon>Pseudomonadati</taxon>
        <taxon>Pseudomonadota</taxon>
        <taxon>Alphaproteobacteria</taxon>
        <taxon>Rhodobacterales</taxon>
        <taxon>Paracoccaceae</taxon>
        <taxon>Maliponia</taxon>
    </lineage>
</organism>
<evidence type="ECO:0000256" key="3">
    <source>
        <dbReference type="PROSITE-ProRule" id="PRU00339"/>
    </source>
</evidence>
<dbReference type="Gene3D" id="1.25.40.10">
    <property type="entry name" value="Tetratricopeptide repeat domain"/>
    <property type="match status" value="1"/>
</dbReference>
<evidence type="ECO:0000313" key="6">
    <source>
        <dbReference type="Proteomes" id="UP000207598"/>
    </source>
</evidence>
<dbReference type="SMART" id="SM00028">
    <property type="entry name" value="TPR"/>
    <property type="match status" value="2"/>
</dbReference>
<dbReference type="InterPro" id="IPR013105">
    <property type="entry name" value="TPR_2"/>
</dbReference>
<evidence type="ECO:0000256" key="1">
    <source>
        <dbReference type="ARBA" id="ARBA00022737"/>
    </source>
</evidence>
<dbReference type="InterPro" id="IPR013217">
    <property type="entry name" value="Methyltransf_12"/>
</dbReference>
<keyword evidence="2 3" id="KW-0802">TPR repeat</keyword>
<feature type="domain" description="Methyltransferase type 12" evidence="4">
    <location>
        <begin position="148"/>
        <end position="236"/>
    </location>
</feature>
<dbReference type="SUPFAM" id="SSF53335">
    <property type="entry name" value="S-adenosyl-L-methionine-dependent methyltransferases"/>
    <property type="match status" value="1"/>
</dbReference>
<dbReference type="Pfam" id="PF08242">
    <property type="entry name" value="Methyltransf_12"/>
    <property type="match status" value="1"/>
</dbReference>
<reference evidence="5 6" key="1">
    <citation type="submission" date="2017-05" db="EMBL/GenBank/DDBJ databases">
        <authorList>
            <person name="Song R."/>
            <person name="Chenine A.L."/>
            <person name="Ruprecht R.M."/>
        </authorList>
    </citation>
    <scope>NUCLEOTIDE SEQUENCE [LARGE SCALE GENOMIC DNA]</scope>
    <source>
        <strain evidence="5 6">CECT 8898</strain>
    </source>
</reference>
<evidence type="ECO:0000313" key="5">
    <source>
        <dbReference type="EMBL" id="SMX43682.1"/>
    </source>
</evidence>
<dbReference type="EMBL" id="FXYF01000007">
    <property type="protein sequence ID" value="SMX43682.1"/>
    <property type="molecule type" value="Genomic_DNA"/>
</dbReference>
<accession>A0A238KND9</accession>
<proteinExistence type="predicted"/>
<dbReference type="InterPro" id="IPR029063">
    <property type="entry name" value="SAM-dependent_MTases_sf"/>
</dbReference>
<dbReference type="OrthoDB" id="9765084at2"/>
<dbReference type="CDD" id="cd02440">
    <property type="entry name" value="AdoMet_MTases"/>
    <property type="match status" value="1"/>
</dbReference>
<feature type="repeat" description="TPR" evidence="3">
    <location>
        <begin position="47"/>
        <end position="80"/>
    </location>
</feature>
<dbReference type="Gene3D" id="3.40.50.150">
    <property type="entry name" value="Vaccinia Virus protein VP39"/>
    <property type="match status" value="1"/>
</dbReference>
<dbReference type="RefSeq" id="WP_094021699.1">
    <property type="nucleotide sequence ID" value="NZ_FXYF01000007.1"/>
</dbReference>
<keyword evidence="1" id="KW-0677">Repeat</keyword>
<evidence type="ECO:0000256" key="2">
    <source>
        <dbReference type="ARBA" id="ARBA00022803"/>
    </source>
</evidence>